<sequence length="146" mass="15288">MSGSLALLLLGLQVLYIMIVNVAATSTNASTLDHKLYGRSPQAPAANSKPPGNNRKMPSSPGPPMNGIDDGNGTPRNQQSKGKPVPFGFGSKVTGGGNAAPQTPKDAAELKAWLTDKVPRVILIRRTYDFSLGAGNITAAAWYVQT</sequence>
<evidence type="ECO:0000313" key="3">
    <source>
        <dbReference type="EMBL" id="KAA1067699.1"/>
    </source>
</evidence>
<keyword evidence="4" id="KW-1185">Reference proteome</keyword>
<proteinExistence type="predicted"/>
<accession>A0A5B0LUE5</accession>
<feature type="signal peptide" evidence="2">
    <location>
        <begin position="1"/>
        <end position="24"/>
    </location>
</feature>
<protein>
    <submittedName>
        <fullName evidence="3">Uncharacterized protein</fullName>
    </submittedName>
</protein>
<dbReference type="SUPFAM" id="SSF51126">
    <property type="entry name" value="Pectin lyase-like"/>
    <property type="match status" value="1"/>
</dbReference>
<dbReference type="InterPro" id="IPR012334">
    <property type="entry name" value="Pectin_lyas_fold"/>
</dbReference>
<evidence type="ECO:0000256" key="2">
    <source>
        <dbReference type="SAM" id="SignalP"/>
    </source>
</evidence>
<dbReference type="Gene3D" id="2.160.20.10">
    <property type="entry name" value="Single-stranded right-handed beta-helix, Pectin lyase-like"/>
    <property type="match status" value="1"/>
</dbReference>
<dbReference type="AlphaFoldDB" id="A0A5B0LUE5"/>
<name>A0A5B0LUE5_PUCGR</name>
<reference evidence="3 4" key="1">
    <citation type="submission" date="2019-05" db="EMBL/GenBank/DDBJ databases">
        <title>Emergence of the Ug99 lineage of the wheat stem rust pathogen through somatic hybridization.</title>
        <authorList>
            <person name="Li F."/>
            <person name="Upadhyaya N.M."/>
            <person name="Sperschneider J."/>
            <person name="Matny O."/>
            <person name="Nguyen-Phuc H."/>
            <person name="Mago R."/>
            <person name="Raley C."/>
            <person name="Miller M.E."/>
            <person name="Silverstein K.A.T."/>
            <person name="Henningsen E."/>
            <person name="Hirsch C.D."/>
            <person name="Visser B."/>
            <person name="Pretorius Z.A."/>
            <person name="Steffenson B.J."/>
            <person name="Schwessinger B."/>
            <person name="Dodds P.N."/>
            <person name="Figueroa M."/>
        </authorList>
    </citation>
    <scope>NUCLEOTIDE SEQUENCE [LARGE SCALE GENOMIC DNA]</scope>
    <source>
        <strain evidence="3">21-0</strain>
    </source>
</reference>
<keyword evidence="2" id="KW-0732">Signal</keyword>
<feature type="region of interest" description="Disordered" evidence="1">
    <location>
        <begin position="35"/>
        <end position="104"/>
    </location>
</feature>
<dbReference type="EMBL" id="VSWC01000184">
    <property type="protein sequence ID" value="KAA1067699.1"/>
    <property type="molecule type" value="Genomic_DNA"/>
</dbReference>
<organism evidence="3 4">
    <name type="scientific">Puccinia graminis f. sp. tritici</name>
    <dbReference type="NCBI Taxonomy" id="56615"/>
    <lineage>
        <taxon>Eukaryota</taxon>
        <taxon>Fungi</taxon>
        <taxon>Dikarya</taxon>
        <taxon>Basidiomycota</taxon>
        <taxon>Pucciniomycotina</taxon>
        <taxon>Pucciniomycetes</taxon>
        <taxon>Pucciniales</taxon>
        <taxon>Pucciniaceae</taxon>
        <taxon>Puccinia</taxon>
    </lineage>
</organism>
<dbReference type="InterPro" id="IPR011050">
    <property type="entry name" value="Pectin_lyase_fold/virulence"/>
</dbReference>
<dbReference type="Proteomes" id="UP000324748">
    <property type="component" value="Unassembled WGS sequence"/>
</dbReference>
<dbReference type="OrthoDB" id="1637350at2759"/>
<feature type="chain" id="PRO_5022723570" evidence="2">
    <location>
        <begin position="25"/>
        <end position="146"/>
    </location>
</feature>
<evidence type="ECO:0000256" key="1">
    <source>
        <dbReference type="SAM" id="MobiDB-lite"/>
    </source>
</evidence>
<evidence type="ECO:0000313" key="4">
    <source>
        <dbReference type="Proteomes" id="UP000324748"/>
    </source>
</evidence>
<gene>
    <name evidence="3" type="ORF">PGT21_014917</name>
</gene>
<comment type="caution">
    <text evidence="3">The sequence shown here is derived from an EMBL/GenBank/DDBJ whole genome shotgun (WGS) entry which is preliminary data.</text>
</comment>